<evidence type="ECO:0000256" key="2">
    <source>
        <dbReference type="ARBA" id="ARBA00005642"/>
    </source>
</evidence>
<dbReference type="NCBIfam" id="TIGR00431">
    <property type="entry name" value="TruB"/>
    <property type="match status" value="1"/>
</dbReference>
<dbReference type="RefSeq" id="WP_036380961.1">
    <property type="nucleotide sequence ID" value="NZ_CAJPUB010000002.1"/>
</dbReference>
<feature type="active site" description="Nucleophile" evidence="5">
    <location>
        <position position="41"/>
    </location>
</feature>
<evidence type="ECO:0000313" key="8">
    <source>
        <dbReference type="EMBL" id="NWO23852.1"/>
    </source>
</evidence>
<sequence length="315" mass="35482">MMKNSGVININKPEGYTSHDVVARLRRRLGIKRVGHTGTLDPMATGVLPVCYGKATRIIEYYDHDWKTYEAELELGKVSDTLDSTGEVVEERSAAGVTREDVLALEPMYRGTITQIPPRYSALKINGRPLYKYAREGQEIDIDSKKREIEIRSFAFTSIDIPTRKVSFTVTCSKGTYIRSICAEIGELLGTGAVMTKLERTRSGVFEIVDAYNLDDVLAMNDEELEKIVIDCDSTIINLRKLVLKEGSEPFYFNGRKIEPRYYSSAGSDSFENANDGDIFPDLYRLYDVHGEFLGTCRMLEDGVLKPEKVIGNRD</sequence>
<evidence type="ECO:0000256" key="3">
    <source>
        <dbReference type="ARBA" id="ARBA00022694"/>
    </source>
</evidence>
<comment type="catalytic activity">
    <reaction evidence="1 5">
        <text>uridine(55) in tRNA = pseudouridine(55) in tRNA</text>
        <dbReference type="Rhea" id="RHEA:42532"/>
        <dbReference type="Rhea" id="RHEA-COMP:10101"/>
        <dbReference type="Rhea" id="RHEA-COMP:10102"/>
        <dbReference type="ChEBI" id="CHEBI:65314"/>
        <dbReference type="ChEBI" id="CHEBI:65315"/>
        <dbReference type="EC" id="5.4.99.25"/>
    </reaction>
</comment>
<accession>A0A7Y8VSR4</accession>
<reference evidence="8 9" key="1">
    <citation type="submission" date="2020-06" db="EMBL/GenBank/DDBJ databases">
        <title>Mogibacterium timidum strain W9173 genomic sequence.</title>
        <authorList>
            <person name="Wade W.G."/>
            <person name="Johnston C.D."/>
            <person name="Chen T."/>
            <person name="Dewhirst F.E."/>
        </authorList>
    </citation>
    <scope>NUCLEOTIDE SEQUENCE [LARGE SCALE GENOMIC DNA]</scope>
    <source>
        <strain evidence="8 9">W9173</strain>
    </source>
</reference>
<dbReference type="SUPFAM" id="SSF55120">
    <property type="entry name" value="Pseudouridine synthase"/>
    <property type="match status" value="1"/>
</dbReference>
<feature type="domain" description="tRNA pseudouridylate synthase B C-terminal" evidence="7">
    <location>
        <begin position="179"/>
        <end position="234"/>
    </location>
</feature>
<dbReference type="Pfam" id="PF01509">
    <property type="entry name" value="TruB_N"/>
    <property type="match status" value="1"/>
</dbReference>
<comment type="function">
    <text evidence="5">Responsible for synthesis of pseudouridine from uracil-55 in the psi GC loop of transfer RNAs.</text>
</comment>
<dbReference type="Gene3D" id="3.30.2350.10">
    <property type="entry name" value="Pseudouridine synthase"/>
    <property type="match status" value="1"/>
</dbReference>
<evidence type="ECO:0000259" key="7">
    <source>
        <dbReference type="Pfam" id="PF16198"/>
    </source>
</evidence>
<dbReference type="EC" id="5.4.99.25" evidence="5"/>
<organism evidence="8 9">
    <name type="scientific">Mogibacterium timidum</name>
    <dbReference type="NCBI Taxonomy" id="35519"/>
    <lineage>
        <taxon>Bacteria</taxon>
        <taxon>Bacillati</taxon>
        <taxon>Bacillota</taxon>
        <taxon>Clostridia</taxon>
        <taxon>Peptostreptococcales</taxon>
        <taxon>Anaerovoracaceae</taxon>
        <taxon>Mogibacterium</taxon>
    </lineage>
</organism>
<dbReference type="InterPro" id="IPR032819">
    <property type="entry name" value="TruB_C"/>
</dbReference>
<comment type="caution">
    <text evidence="8">The sequence shown here is derived from an EMBL/GenBank/DDBJ whole genome shotgun (WGS) entry which is preliminary data.</text>
</comment>
<evidence type="ECO:0000256" key="4">
    <source>
        <dbReference type="ARBA" id="ARBA00023235"/>
    </source>
</evidence>
<name>A0A7Y8VSR4_9FIRM</name>
<dbReference type="AlphaFoldDB" id="A0A7Y8VSR4"/>
<dbReference type="PANTHER" id="PTHR13767:SF2">
    <property type="entry name" value="PSEUDOURIDYLATE SYNTHASE TRUB1"/>
    <property type="match status" value="1"/>
</dbReference>
<keyword evidence="3 5" id="KW-0819">tRNA processing</keyword>
<evidence type="ECO:0000256" key="1">
    <source>
        <dbReference type="ARBA" id="ARBA00000385"/>
    </source>
</evidence>
<evidence type="ECO:0000256" key="5">
    <source>
        <dbReference type="HAMAP-Rule" id="MF_01080"/>
    </source>
</evidence>
<dbReference type="InterPro" id="IPR020103">
    <property type="entry name" value="PsdUridine_synth_cat_dom_sf"/>
</dbReference>
<dbReference type="GO" id="GO:0031119">
    <property type="term" value="P:tRNA pseudouridine synthesis"/>
    <property type="evidence" value="ECO:0007669"/>
    <property type="project" value="UniProtKB-UniRule"/>
</dbReference>
<dbReference type="PANTHER" id="PTHR13767">
    <property type="entry name" value="TRNA-PSEUDOURIDINE SYNTHASE"/>
    <property type="match status" value="1"/>
</dbReference>
<protein>
    <recommendedName>
        <fullName evidence="5">tRNA pseudouridine synthase B</fullName>
        <ecNumber evidence="5">5.4.99.25</ecNumber>
    </recommendedName>
    <alternativeName>
        <fullName evidence="5">tRNA pseudouridine(55) synthase</fullName>
        <shortName evidence="5">Psi55 synthase</shortName>
    </alternativeName>
    <alternativeName>
        <fullName evidence="5">tRNA pseudouridylate synthase</fullName>
    </alternativeName>
    <alternativeName>
        <fullName evidence="5">tRNA-uridine isomerase</fullName>
    </alternativeName>
</protein>
<keyword evidence="9" id="KW-1185">Reference proteome</keyword>
<dbReference type="InterPro" id="IPR014780">
    <property type="entry name" value="tRNA_psdUridine_synth_TruB"/>
</dbReference>
<dbReference type="GO" id="GO:0003723">
    <property type="term" value="F:RNA binding"/>
    <property type="evidence" value="ECO:0007669"/>
    <property type="project" value="InterPro"/>
</dbReference>
<evidence type="ECO:0000313" key="9">
    <source>
        <dbReference type="Proteomes" id="UP000526307"/>
    </source>
</evidence>
<dbReference type="GO" id="GO:1990481">
    <property type="term" value="P:mRNA pseudouridine synthesis"/>
    <property type="evidence" value="ECO:0007669"/>
    <property type="project" value="TreeGrafter"/>
</dbReference>
<keyword evidence="4 5" id="KW-0413">Isomerase</keyword>
<comment type="similarity">
    <text evidence="2 5">Belongs to the pseudouridine synthase TruB family. Type 1 subfamily.</text>
</comment>
<feature type="domain" description="Pseudouridine synthase II N-terminal" evidence="6">
    <location>
        <begin position="26"/>
        <end position="178"/>
    </location>
</feature>
<dbReference type="HAMAP" id="MF_01080">
    <property type="entry name" value="TruB_bact"/>
    <property type="match status" value="1"/>
</dbReference>
<dbReference type="GO" id="GO:0160148">
    <property type="term" value="F:tRNA pseudouridine(55) synthase activity"/>
    <property type="evidence" value="ECO:0007669"/>
    <property type="project" value="UniProtKB-EC"/>
</dbReference>
<dbReference type="EMBL" id="JABXYR010000002">
    <property type="protein sequence ID" value="NWO23852.1"/>
    <property type="molecule type" value="Genomic_DNA"/>
</dbReference>
<evidence type="ECO:0000259" key="6">
    <source>
        <dbReference type="Pfam" id="PF01509"/>
    </source>
</evidence>
<gene>
    <name evidence="5 8" type="primary">truB</name>
    <name evidence="8" type="ORF">HW270_07205</name>
</gene>
<dbReference type="CDD" id="cd02573">
    <property type="entry name" value="PseudoU_synth_EcTruB"/>
    <property type="match status" value="1"/>
</dbReference>
<proteinExistence type="inferred from homology"/>
<dbReference type="InterPro" id="IPR002501">
    <property type="entry name" value="PsdUridine_synth_N"/>
</dbReference>
<dbReference type="Proteomes" id="UP000526307">
    <property type="component" value="Unassembled WGS sequence"/>
</dbReference>
<dbReference type="Pfam" id="PF16198">
    <property type="entry name" value="TruB_C_2"/>
    <property type="match status" value="1"/>
</dbReference>